<proteinExistence type="predicted"/>
<dbReference type="EMBL" id="JAPXFL010000003">
    <property type="protein sequence ID" value="KAK9509343.1"/>
    <property type="molecule type" value="Genomic_DNA"/>
</dbReference>
<comment type="caution">
    <text evidence="2">The sequence shown here is derived from an EMBL/GenBank/DDBJ whole genome shotgun (WGS) entry which is preliminary data.</text>
</comment>
<sequence length="76" mass="7755">MLAMSTLMMPAGAVPTAVAPPGTPGGGAPTAVKIEPAKYLLSHTTAPQAPQPQQPTPQQAANKAGRSLLIKKKENK</sequence>
<evidence type="ECO:0000313" key="3">
    <source>
        <dbReference type="Proteomes" id="UP001461498"/>
    </source>
</evidence>
<evidence type="ECO:0000313" key="2">
    <source>
        <dbReference type="EMBL" id="KAK9509343.1"/>
    </source>
</evidence>
<protein>
    <submittedName>
        <fullName evidence="2">Uncharacterized protein</fullName>
    </submittedName>
</protein>
<keyword evidence="3" id="KW-1185">Reference proteome</keyword>
<gene>
    <name evidence="2" type="ORF">O3M35_006682</name>
</gene>
<reference evidence="2 3" key="1">
    <citation type="submission" date="2022-12" db="EMBL/GenBank/DDBJ databases">
        <title>Chromosome-level genome assembly of true bugs.</title>
        <authorList>
            <person name="Ma L."/>
            <person name="Li H."/>
        </authorList>
    </citation>
    <scope>NUCLEOTIDE SEQUENCE [LARGE SCALE GENOMIC DNA]</scope>
    <source>
        <strain evidence="2">Lab_2022b</strain>
    </source>
</reference>
<accession>A0AAW1DJM2</accession>
<feature type="region of interest" description="Disordered" evidence="1">
    <location>
        <begin position="41"/>
        <end position="76"/>
    </location>
</feature>
<dbReference type="Proteomes" id="UP001461498">
    <property type="component" value="Unassembled WGS sequence"/>
</dbReference>
<dbReference type="AlphaFoldDB" id="A0AAW1DJM2"/>
<organism evidence="2 3">
    <name type="scientific">Rhynocoris fuscipes</name>
    <dbReference type="NCBI Taxonomy" id="488301"/>
    <lineage>
        <taxon>Eukaryota</taxon>
        <taxon>Metazoa</taxon>
        <taxon>Ecdysozoa</taxon>
        <taxon>Arthropoda</taxon>
        <taxon>Hexapoda</taxon>
        <taxon>Insecta</taxon>
        <taxon>Pterygota</taxon>
        <taxon>Neoptera</taxon>
        <taxon>Paraneoptera</taxon>
        <taxon>Hemiptera</taxon>
        <taxon>Heteroptera</taxon>
        <taxon>Panheteroptera</taxon>
        <taxon>Cimicomorpha</taxon>
        <taxon>Reduviidae</taxon>
        <taxon>Harpactorinae</taxon>
        <taxon>Harpactorini</taxon>
        <taxon>Rhynocoris</taxon>
    </lineage>
</organism>
<name>A0AAW1DJM2_9HEMI</name>
<evidence type="ECO:0000256" key="1">
    <source>
        <dbReference type="SAM" id="MobiDB-lite"/>
    </source>
</evidence>